<keyword evidence="1" id="KW-0812">Transmembrane</keyword>
<sequence>MVTLVLAIDRDNDLGRKTGLRSPVIGREANLAAAQELGLADPEESDTNTMLAAVRVYDQLLKDGTEVEVVTICGDVRVGTRSDMKIANTLDQVIAQTHATRAVIVSDGAEDRELEPIIRSRLLIDSTRQVVVQQSRPIEDTLYTIIHKMEDPKIQRKFILPVALVVFVWGLLAVMGKGEIADGAILLTLGGYMLIKVAGWEDEIRKFYHDLLSGTSERVSLTAYIIAALLLIIGVARGLDAMQEVSSLGMLAMVLGFMSLAGVLPLLLASLLIIELGRTADSYLQDGEFNFAIVTFFFTVTSLGLIVAGFVEIVNDIFVRGDFISTKVQYVLGGIIWAFIGFLVNDSIRESQEQSLPGEE</sequence>
<dbReference type="EMBL" id="KF900610">
    <property type="protein sequence ID" value="AIF01055.1"/>
    <property type="molecule type" value="Genomic_DNA"/>
</dbReference>
<reference evidence="2" key="1">
    <citation type="journal article" date="2014" name="Genome Biol. Evol.">
        <title>Pangenome evidence for extensive interdomain horizontal transfer affecting lineage core and shell genes in uncultured planktonic thaumarchaeota and euryarchaeota.</title>
        <authorList>
            <person name="Deschamps P."/>
            <person name="Zivanovic Y."/>
            <person name="Moreira D."/>
            <person name="Rodriguez-Valera F."/>
            <person name="Lopez-Garcia P."/>
        </authorList>
    </citation>
    <scope>NUCLEOTIDE SEQUENCE</scope>
</reference>
<evidence type="ECO:0000313" key="2">
    <source>
        <dbReference type="EMBL" id="AIF01055.1"/>
    </source>
</evidence>
<feature type="transmembrane region" description="Helical" evidence="1">
    <location>
        <begin position="323"/>
        <end position="344"/>
    </location>
</feature>
<keyword evidence="1" id="KW-1133">Transmembrane helix</keyword>
<proteinExistence type="predicted"/>
<feature type="transmembrane region" description="Helical" evidence="1">
    <location>
        <begin position="289"/>
        <end position="311"/>
    </location>
</feature>
<feature type="transmembrane region" description="Helical" evidence="1">
    <location>
        <begin position="180"/>
        <end position="200"/>
    </location>
</feature>
<feature type="transmembrane region" description="Helical" evidence="1">
    <location>
        <begin position="251"/>
        <end position="277"/>
    </location>
</feature>
<dbReference type="PANTHER" id="PTHR38815:SF1">
    <property type="entry name" value="DUF373 FAMILY PROTEIN"/>
    <property type="match status" value="1"/>
</dbReference>
<protein>
    <submittedName>
        <fullName evidence="2">Putative membrane protein</fullName>
    </submittedName>
</protein>
<dbReference type="InterPro" id="IPR007254">
    <property type="entry name" value="DUF373"/>
</dbReference>
<name>A0A075GCP3_9EURY</name>
<dbReference type="AlphaFoldDB" id="A0A075GCP3"/>
<dbReference type="Pfam" id="PF04123">
    <property type="entry name" value="DUF373"/>
    <property type="match status" value="1"/>
</dbReference>
<keyword evidence="1" id="KW-0472">Membrane</keyword>
<evidence type="ECO:0000256" key="1">
    <source>
        <dbReference type="SAM" id="Phobius"/>
    </source>
</evidence>
<accession>A0A075GCP3</accession>
<feature type="transmembrane region" description="Helical" evidence="1">
    <location>
        <begin position="158"/>
        <end position="174"/>
    </location>
</feature>
<dbReference type="PANTHER" id="PTHR38815">
    <property type="entry name" value="HYPOTHETICAL MEMBRANE PROTEIN, CONSERVED, DUF373 FAMILY"/>
    <property type="match status" value="1"/>
</dbReference>
<feature type="transmembrane region" description="Helical" evidence="1">
    <location>
        <begin position="221"/>
        <end position="239"/>
    </location>
</feature>
<organism evidence="2">
    <name type="scientific">uncultured marine group II/III euryarchaeote KM3_141_A08</name>
    <dbReference type="NCBI Taxonomy" id="1457875"/>
    <lineage>
        <taxon>Archaea</taxon>
        <taxon>Methanobacteriati</taxon>
        <taxon>Methanobacteriota</taxon>
        <taxon>environmental samples</taxon>
    </lineage>
</organism>